<protein>
    <recommendedName>
        <fullName evidence="8">Proline iminopeptidase</fullName>
        <ecNumber evidence="8">3.4.11.5</ecNumber>
    </recommendedName>
</protein>
<dbReference type="OMA" id="FMEAHYF"/>
<dbReference type="GO" id="GO:0005737">
    <property type="term" value="C:cytoplasm"/>
    <property type="evidence" value="ECO:0007669"/>
    <property type="project" value="UniProtKB-SubCell"/>
</dbReference>
<dbReference type="InterPro" id="IPR029058">
    <property type="entry name" value="AB_hydrolase_fold"/>
</dbReference>
<dbReference type="Pfam" id="PF00561">
    <property type="entry name" value="Abhydrolase_1"/>
    <property type="match status" value="1"/>
</dbReference>
<dbReference type="PANTHER" id="PTHR43722">
    <property type="entry name" value="PROLINE IMINOPEPTIDASE"/>
    <property type="match status" value="1"/>
</dbReference>
<dbReference type="InterPro" id="IPR000073">
    <property type="entry name" value="AB_hydrolase_1"/>
</dbReference>
<keyword evidence="7 8" id="KW-0378">Hydrolase</keyword>
<evidence type="ECO:0000256" key="8">
    <source>
        <dbReference type="RuleBase" id="RU003421"/>
    </source>
</evidence>
<keyword evidence="4 8" id="KW-0031">Aminopeptidase</keyword>
<dbReference type="EC" id="3.4.11.5" evidence="8"/>
<evidence type="ECO:0000256" key="7">
    <source>
        <dbReference type="ARBA" id="ARBA00022801"/>
    </source>
</evidence>
<sequence length="438" mass="49243">MALYPPIQPFMSDYLQVSDIHTLYYEQCGNPDGYPVVFLHGGPGGGCRENDRRFFDPAFFRVILFDQRGAGRSKPHACLEDNTTWHLVADIEKLREHLGIDKWAVFGGSWGSTLALSYSQTHPDRVTALILRGIFTLRRKELLWFYQEGASHIMPDYWDEYLAPIPVEERGDLMSAYYKRLTGANTAEKLQCAKAWSTWECATAKLYVDPENVKRGSDPEWALAFARIECHYFVNGGFFHYDGQLISESHKIRHIPTTIVQGRYDLVCPMRTCWDLHKKFPEADVIIVDDNGHASSEPGIQRELVGACDRLRDDLTQTMQRLSLSPHLKLASRLQTAAESMLRPVSGSPYSTAPCTPSTAATHAHGRDVGGTYMPQQQQQQQQQQSSSSLSSTVRSEQTSAPGTPRRSSAEAESPRLNNVLHKRPLQPPGGYSHNIFG</sequence>
<dbReference type="InterPro" id="IPR002410">
    <property type="entry name" value="Peptidase_S33"/>
</dbReference>
<gene>
    <name evidence="11" type="ORF">PTSG_12122</name>
</gene>
<dbReference type="GO" id="GO:0004177">
    <property type="term" value="F:aminopeptidase activity"/>
    <property type="evidence" value="ECO:0007669"/>
    <property type="project" value="UniProtKB-KW"/>
</dbReference>
<evidence type="ECO:0000256" key="2">
    <source>
        <dbReference type="ARBA" id="ARBA00004496"/>
    </source>
</evidence>
<feature type="compositionally biased region" description="Low complexity" evidence="9">
    <location>
        <begin position="376"/>
        <end position="392"/>
    </location>
</feature>
<feature type="compositionally biased region" description="Polar residues" evidence="9">
    <location>
        <begin position="393"/>
        <end position="402"/>
    </location>
</feature>
<comment type="subcellular location">
    <subcellularLocation>
        <location evidence="2">Cytoplasm</location>
    </subcellularLocation>
</comment>
<accession>F2U7N2</accession>
<keyword evidence="6 8" id="KW-0645">Protease</keyword>
<name>F2U7N2_SALR5</name>
<feature type="compositionally biased region" description="Low complexity" evidence="9">
    <location>
        <begin position="348"/>
        <end position="362"/>
    </location>
</feature>
<dbReference type="SUPFAM" id="SSF53474">
    <property type="entry name" value="alpha/beta-Hydrolases"/>
    <property type="match status" value="1"/>
</dbReference>
<dbReference type="STRING" id="946362.F2U7N2"/>
<organism evidence="12">
    <name type="scientific">Salpingoeca rosetta (strain ATCC 50818 / BSB-021)</name>
    <dbReference type="NCBI Taxonomy" id="946362"/>
    <lineage>
        <taxon>Eukaryota</taxon>
        <taxon>Choanoflagellata</taxon>
        <taxon>Craspedida</taxon>
        <taxon>Salpingoecidae</taxon>
        <taxon>Salpingoeca</taxon>
    </lineage>
</organism>
<dbReference type="OrthoDB" id="10249433at2759"/>
<dbReference type="PANTHER" id="PTHR43722:SF1">
    <property type="entry name" value="PROLINE IMINOPEPTIDASE"/>
    <property type="match status" value="1"/>
</dbReference>
<dbReference type="Proteomes" id="UP000007799">
    <property type="component" value="Unassembled WGS sequence"/>
</dbReference>
<dbReference type="EMBL" id="GL832963">
    <property type="protein sequence ID" value="EGD83449.1"/>
    <property type="molecule type" value="Genomic_DNA"/>
</dbReference>
<dbReference type="PRINTS" id="PR00793">
    <property type="entry name" value="PROAMNOPTASE"/>
</dbReference>
<dbReference type="KEGG" id="sre:PTSG_12122"/>
<feature type="domain" description="AB hydrolase-1" evidence="10">
    <location>
        <begin position="34"/>
        <end position="295"/>
    </location>
</feature>
<dbReference type="PRINTS" id="PR00111">
    <property type="entry name" value="ABHYDROLASE"/>
</dbReference>
<evidence type="ECO:0000256" key="1">
    <source>
        <dbReference type="ARBA" id="ARBA00001585"/>
    </source>
</evidence>
<comment type="catalytic activity">
    <reaction evidence="1 8">
        <text>Release of N-terminal proline from a peptide.</text>
        <dbReference type="EC" id="3.4.11.5"/>
    </reaction>
</comment>
<evidence type="ECO:0000313" key="12">
    <source>
        <dbReference type="Proteomes" id="UP000007799"/>
    </source>
</evidence>
<evidence type="ECO:0000259" key="10">
    <source>
        <dbReference type="Pfam" id="PF00561"/>
    </source>
</evidence>
<feature type="region of interest" description="Disordered" evidence="9">
    <location>
        <begin position="342"/>
        <end position="438"/>
    </location>
</feature>
<comment type="similarity">
    <text evidence="3 8">Belongs to the peptidase S33 family.</text>
</comment>
<evidence type="ECO:0000256" key="6">
    <source>
        <dbReference type="ARBA" id="ARBA00022670"/>
    </source>
</evidence>
<dbReference type="InterPro" id="IPR005944">
    <property type="entry name" value="Pro_iminopeptidase"/>
</dbReference>
<evidence type="ECO:0000256" key="5">
    <source>
        <dbReference type="ARBA" id="ARBA00022490"/>
    </source>
</evidence>
<dbReference type="GO" id="GO:0006508">
    <property type="term" value="P:proteolysis"/>
    <property type="evidence" value="ECO:0007669"/>
    <property type="project" value="UniProtKB-KW"/>
</dbReference>
<evidence type="ECO:0000313" key="11">
    <source>
        <dbReference type="EMBL" id="EGD83449.1"/>
    </source>
</evidence>
<evidence type="ECO:0000256" key="9">
    <source>
        <dbReference type="SAM" id="MobiDB-lite"/>
    </source>
</evidence>
<proteinExistence type="inferred from homology"/>
<dbReference type="InParanoid" id="F2U7N2"/>
<evidence type="ECO:0000256" key="4">
    <source>
        <dbReference type="ARBA" id="ARBA00022438"/>
    </source>
</evidence>
<keyword evidence="5" id="KW-0963">Cytoplasm</keyword>
<evidence type="ECO:0000256" key="3">
    <source>
        <dbReference type="ARBA" id="ARBA00010088"/>
    </source>
</evidence>
<dbReference type="AlphaFoldDB" id="F2U7N2"/>
<dbReference type="RefSeq" id="XP_004994953.1">
    <property type="nucleotide sequence ID" value="XM_004994896.1"/>
</dbReference>
<keyword evidence="12" id="KW-1185">Reference proteome</keyword>
<dbReference type="NCBIfam" id="TIGR01249">
    <property type="entry name" value="pro_imino_pep_1"/>
    <property type="match status" value="1"/>
</dbReference>
<dbReference type="eggNOG" id="ENOG502QPPY">
    <property type="taxonomic scope" value="Eukaryota"/>
</dbReference>
<dbReference type="GeneID" id="16075531"/>
<reference evidence="11" key="1">
    <citation type="submission" date="2009-08" db="EMBL/GenBank/DDBJ databases">
        <title>Annotation of Salpingoeca rosetta.</title>
        <authorList>
            <consortium name="The Broad Institute Genome Sequencing Platform"/>
            <person name="Russ C."/>
            <person name="Cuomo C."/>
            <person name="Burger G."/>
            <person name="Gray M.W."/>
            <person name="Holland P.W.H."/>
            <person name="King N."/>
            <person name="Lang F.B.F."/>
            <person name="Roger A.J."/>
            <person name="Ruiz-Trillo I."/>
            <person name="Young S.K."/>
            <person name="Zeng Q."/>
            <person name="Gargeya S."/>
            <person name="Alvarado L."/>
            <person name="Berlin A."/>
            <person name="Chapman S.B."/>
            <person name="Chen Z."/>
            <person name="Freedman E."/>
            <person name="Gellesch M."/>
            <person name="Goldberg J."/>
            <person name="Griggs A."/>
            <person name="Gujja S."/>
            <person name="Heilman E."/>
            <person name="Heiman D."/>
            <person name="Howarth C."/>
            <person name="Mehta T."/>
            <person name="Neiman D."/>
            <person name="Pearson M."/>
            <person name="Roberts A."/>
            <person name="Saif S."/>
            <person name="Shea T."/>
            <person name="Shenoy N."/>
            <person name="Sisk P."/>
            <person name="Stolte C."/>
            <person name="Sykes S."/>
            <person name="White J."/>
            <person name="Yandava C."/>
            <person name="Haas B."/>
            <person name="Nusbaum C."/>
            <person name="Birren B."/>
        </authorList>
    </citation>
    <scope>NUCLEOTIDE SEQUENCE [LARGE SCALE GENOMIC DNA]</scope>
    <source>
        <strain evidence="11">ATCC 50818</strain>
    </source>
</reference>
<dbReference type="Gene3D" id="3.40.50.1820">
    <property type="entry name" value="alpha/beta hydrolase"/>
    <property type="match status" value="1"/>
</dbReference>